<dbReference type="Gene3D" id="2.30.42.10">
    <property type="match status" value="1"/>
</dbReference>
<comment type="caution">
    <text evidence="2">The sequence shown here is derived from an EMBL/GenBank/DDBJ whole genome shotgun (WGS) entry which is preliminary data.</text>
</comment>
<evidence type="ECO:0000313" key="2">
    <source>
        <dbReference type="EMBL" id="KAL3785739.1"/>
    </source>
</evidence>
<dbReference type="Proteomes" id="UP001516023">
    <property type="component" value="Unassembled WGS sequence"/>
</dbReference>
<evidence type="ECO:0008006" key="4">
    <source>
        <dbReference type="Google" id="ProtNLM"/>
    </source>
</evidence>
<protein>
    <recommendedName>
        <fullName evidence="4">PDZ domain-containing protein</fullName>
    </recommendedName>
</protein>
<organism evidence="2 3">
    <name type="scientific">Cyclotella cryptica</name>
    <dbReference type="NCBI Taxonomy" id="29204"/>
    <lineage>
        <taxon>Eukaryota</taxon>
        <taxon>Sar</taxon>
        <taxon>Stramenopiles</taxon>
        <taxon>Ochrophyta</taxon>
        <taxon>Bacillariophyta</taxon>
        <taxon>Coscinodiscophyceae</taxon>
        <taxon>Thalassiosirophycidae</taxon>
        <taxon>Stephanodiscales</taxon>
        <taxon>Stephanodiscaceae</taxon>
        <taxon>Cyclotella</taxon>
    </lineage>
</organism>
<proteinExistence type="predicted"/>
<dbReference type="AlphaFoldDB" id="A0ABD3PCD6"/>
<evidence type="ECO:0000313" key="3">
    <source>
        <dbReference type="Proteomes" id="UP001516023"/>
    </source>
</evidence>
<dbReference type="InterPro" id="IPR036034">
    <property type="entry name" value="PDZ_sf"/>
</dbReference>
<name>A0ABD3PCD6_9STRA</name>
<evidence type="ECO:0000256" key="1">
    <source>
        <dbReference type="SAM" id="MobiDB-lite"/>
    </source>
</evidence>
<reference evidence="2 3" key="1">
    <citation type="journal article" date="2020" name="G3 (Bethesda)">
        <title>Improved Reference Genome for Cyclotella cryptica CCMP332, a Model for Cell Wall Morphogenesis, Salinity Adaptation, and Lipid Production in Diatoms (Bacillariophyta).</title>
        <authorList>
            <person name="Roberts W.R."/>
            <person name="Downey K.M."/>
            <person name="Ruck E.C."/>
            <person name="Traller J.C."/>
            <person name="Alverson A.J."/>
        </authorList>
    </citation>
    <scope>NUCLEOTIDE SEQUENCE [LARGE SCALE GENOMIC DNA]</scope>
    <source>
        <strain evidence="2 3">CCMP332</strain>
    </source>
</reference>
<dbReference type="SUPFAM" id="SSF50156">
    <property type="entry name" value="PDZ domain-like"/>
    <property type="match status" value="1"/>
</dbReference>
<dbReference type="EMBL" id="JABMIG020000210">
    <property type="protein sequence ID" value="KAL3785739.1"/>
    <property type="molecule type" value="Genomic_DNA"/>
</dbReference>
<sequence>MFLTQQYQPSLATRLLTLALGFAVPRITVQFTPSLSRTPCVHNAIRTTIALKSESQSSNLVDYSEQGVYNLRGALANCALHEFVLKNHKPLGCSVEESLASEPDGAKHVFVAQASSGVQKIIHSHASHQTIVCTCFQLNEGGNADQAGLEVGDVIVQLSGTFDEVIDVAGLGLDKIRSLVSGRLKEQTLTIRVARGSDVMERHETALVDLCILGEDANTVNCITAIHSPEDGAYFTDNDIAMDCQDSDVDCMLDSLWDTWSDGLPIKNLEEEETAEEPKEEKKKVAPWASRSSGSGTWVRDPATGQMRNIDE</sequence>
<accession>A0ABD3PCD6</accession>
<gene>
    <name evidence="2" type="ORF">HJC23_006308</name>
</gene>
<feature type="region of interest" description="Disordered" evidence="1">
    <location>
        <begin position="269"/>
        <end position="312"/>
    </location>
</feature>
<keyword evidence="3" id="KW-1185">Reference proteome</keyword>